<dbReference type="GO" id="GO:0000287">
    <property type="term" value="F:magnesium ion binding"/>
    <property type="evidence" value="ECO:0007669"/>
    <property type="project" value="UniProtKB-UniRule"/>
</dbReference>
<keyword evidence="9 10" id="KW-0460">Magnesium</keyword>
<dbReference type="InterPro" id="IPR011320">
    <property type="entry name" value="RNase_H1_N"/>
</dbReference>
<evidence type="ECO:0000256" key="10">
    <source>
        <dbReference type="PIRNR" id="PIRNR036852"/>
    </source>
</evidence>
<comment type="cofactor">
    <cofactor evidence="2 10">
        <name>Mg(2+)</name>
        <dbReference type="ChEBI" id="CHEBI:18420"/>
    </cofactor>
</comment>
<keyword evidence="8 10" id="KW-0378">Hydrolase</keyword>
<evidence type="ECO:0000256" key="2">
    <source>
        <dbReference type="ARBA" id="ARBA00001946"/>
    </source>
</evidence>
<dbReference type="HOGENOM" id="CLU_030894_0_5_1"/>
<dbReference type="InterPro" id="IPR037056">
    <property type="entry name" value="RNase_H1_N_sf"/>
</dbReference>
<organism evidence="13 14">
    <name type="scientific">Beauveria bassiana D1-5</name>
    <dbReference type="NCBI Taxonomy" id="1245745"/>
    <lineage>
        <taxon>Eukaryota</taxon>
        <taxon>Fungi</taxon>
        <taxon>Dikarya</taxon>
        <taxon>Ascomycota</taxon>
        <taxon>Pezizomycotina</taxon>
        <taxon>Sordariomycetes</taxon>
        <taxon>Hypocreomycetidae</taxon>
        <taxon>Hypocreales</taxon>
        <taxon>Cordycipitaceae</taxon>
        <taxon>Beauveria</taxon>
    </lineage>
</organism>
<dbReference type="EC" id="3.1.26.4" evidence="4 10"/>
<dbReference type="SUPFAM" id="SSF53098">
    <property type="entry name" value="Ribonuclease H-like"/>
    <property type="match status" value="1"/>
</dbReference>
<name>A0A0A2VHV2_BEABA</name>
<evidence type="ECO:0000256" key="8">
    <source>
        <dbReference type="ARBA" id="ARBA00022801"/>
    </source>
</evidence>
<feature type="domain" description="RNase H type-1" evidence="12">
    <location>
        <begin position="70"/>
        <end position="270"/>
    </location>
</feature>
<dbReference type="PIRSF" id="PIRSF036852">
    <property type="entry name" value="Ribonuclease_H1_euk"/>
    <property type="match status" value="1"/>
</dbReference>
<sequence length="271" mass="29067">MMNRKRAAPSSAVTASSTASPSASKKRKTDNVQKFYAVQVGFRPGVYTTYAECAQQTAGFKGALFRSFISRSDAEAFAAGQKVATTSEGPAKYYAVAVGNPTGIFNEWDDAAEAIKGVKGPKYKRFSSRAEAVDYIREYGSMEAVMALGERLTGSTTGGTKIEMPTQVKKPTKTTRVPPPLALPQAPAGLIRVAAWPMAKPGRWAASWKRKGWVTAQGEPVKNQDIIRAVLARMEERGKAGGATQFEWVKGHASDRGNQAADALAVRGAKM</sequence>
<evidence type="ECO:0000256" key="11">
    <source>
        <dbReference type="SAM" id="MobiDB-lite"/>
    </source>
</evidence>
<dbReference type="GO" id="GO:0003676">
    <property type="term" value="F:nucleic acid binding"/>
    <property type="evidence" value="ECO:0007669"/>
    <property type="project" value="UniProtKB-UniRule"/>
</dbReference>
<dbReference type="SUPFAM" id="SSF55658">
    <property type="entry name" value="L9 N-domain-like"/>
    <property type="match status" value="2"/>
</dbReference>
<keyword evidence="5 10" id="KW-0540">Nuclease</keyword>
<evidence type="ECO:0000256" key="5">
    <source>
        <dbReference type="ARBA" id="ARBA00022722"/>
    </source>
</evidence>
<comment type="caution">
    <text evidence="13">The sequence shown here is derived from an EMBL/GenBank/DDBJ whole genome shotgun (WGS) entry which is preliminary data.</text>
</comment>
<feature type="compositionally biased region" description="Low complexity" evidence="11">
    <location>
        <begin position="8"/>
        <end position="23"/>
    </location>
</feature>
<dbReference type="EMBL" id="ANFO01000728">
    <property type="protein sequence ID" value="KGQ07143.1"/>
    <property type="molecule type" value="Genomic_DNA"/>
</dbReference>
<keyword evidence="7 10" id="KW-0255">Endonuclease</keyword>
<comment type="function">
    <text evidence="10">Endonuclease that specifically degrades the RNA of RNA-DNA hybrids.</text>
</comment>
<dbReference type="Pfam" id="PF00075">
    <property type="entry name" value="RNase_H"/>
    <property type="match status" value="1"/>
</dbReference>
<dbReference type="AlphaFoldDB" id="A0A0A2VHV2"/>
<dbReference type="InterPro" id="IPR002156">
    <property type="entry name" value="RNaseH_domain"/>
</dbReference>
<keyword evidence="6 10" id="KW-0479">Metal-binding</keyword>
<evidence type="ECO:0000259" key="12">
    <source>
        <dbReference type="PROSITE" id="PS50879"/>
    </source>
</evidence>
<dbReference type="Gene3D" id="3.30.420.10">
    <property type="entry name" value="Ribonuclease H-like superfamily/Ribonuclease H"/>
    <property type="match status" value="1"/>
</dbReference>
<evidence type="ECO:0000256" key="7">
    <source>
        <dbReference type="ARBA" id="ARBA00022759"/>
    </source>
</evidence>
<dbReference type="Pfam" id="PF01693">
    <property type="entry name" value="Cauli_VI"/>
    <property type="match status" value="2"/>
</dbReference>
<dbReference type="GO" id="GO:0004523">
    <property type="term" value="F:RNA-DNA hybrid ribonuclease activity"/>
    <property type="evidence" value="ECO:0007669"/>
    <property type="project" value="UniProtKB-UniRule"/>
</dbReference>
<dbReference type="Gene3D" id="3.40.970.10">
    <property type="entry name" value="Ribonuclease H1, N-terminal domain"/>
    <property type="match status" value="2"/>
</dbReference>
<dbReference type="FunFam" id="3.40.970.10:FF:000001">
    <property type="entry name" value="Ribonuclease H1"/>
    <property type="match status" value="1"/>
</dbReference>
<protein>
    <recommendedName>
        <fullName evidence="4 10">Ribonuclease H</fullName>
        <shortName evidence="10">RNase H</shortName>
        <ecNumber evidence="4 10">3.1.26.4</ecNumber>
    </recommendedName>
</protein>
<dbReference type="InterPro" id="IPR050092">
    <property type="entry name" value="RNase_H"/>
</dbReference>
<feature type="region of interest" description="Disordered" evidence="11">
    <location>
        <begin position="1"/>
        <end position="28"/>
    </location>
</feature>
<evidence type="ECO:0000256" key="6">
    <source>
        <dbReference type="ARBA" id="ARBA00022723"/>
    </source>
</evidence>
<dbReference type="InterPro" id="IPR036397">
    <property type="entry name" value="RNaseH_sf"/>
</dbReference>
<dbReference type="PROSITE" id="PS50879">
    <property type="entry name" value="RNASE_H_1"/>
    <property type="match status" value="1"/>
</dbReference>
<gene>
    <name evidence="13" type="ORF">BBAD15_g7532</name>
</gene>
<dbReference type="InterPro" id="IPR017067">
    <property type="entry name" value="RNase_H1_euk"/>
</dbReference>
<dbReference type="PANTHER" id="PTHR10642">
    <property type="entry name" value="RIBONUCLEASE H1"/>
    <property type="match status" value="1"/>
</dbReference>
<comment type="catalytic activity">
    <reaction evidence="1 10">
        <text>Endonucleolytic cleavage to 5'-phosphomonoester.</text>
        <dbReference type="EC" id="3.1.26.4"/>
    </reaction>
</comment>
<dbReference type="GO" id="GO:0043137">
    <property type="term" value="P:DNA replication, removal of RNA primer"/>
    <property type="evidence" value="ECO:0007669"/>
    <property type="project" value="TreeGrafter"/>
</dbReference>
<evidence type="ECO:0000256" key="3">
    <source>
        <dbReference type="ARBA" id="ARBA00005300"/>
    </source>
</evidence>
<dbReference type="InterPro" id="IPR012337">
    <property type="entry name" value="RNaseH-like_sf"/>
</dbReference>
<dbReference type="PANTHER" id="PTHR10642:SF26">
    <property type="entry name" value="RIBONUCLEASE H1"/>
    <property type="match status" value="1"/>
</dbReference>
<evidence type="ECO:0000256" key="1">
    <source>
        <dbReference type="ARBA" id="ARBA00000077"/>
    </source>
</evidence>
<evidence type="ECO:0000313" key="14">
    <source>
        <dbReference type="Proteomes" id="UP000030106"/>
    </source>
</evidence>
<dbReference type="eggNOG" id="KOG3752">
    <property type="taxonomic scope" value="Eukaryota"/>
</dbReference>
<dbReference type="OrthoDB" id="407198at2759"/>
<proteinExistence type="inferred from homology"/>
<evidence type="ECO:0000313" key="13">
    <source>
        <dbReference type="EMBL" id="KGQ07143.1"/>
    </source>
</evidence>
<reference evidence="13 14" key="1">
    <citation type="submission" date="2012-10" db="EMBL/GenBank/DDBJ databases">
        <title>Genome sequencing and analysis of entomopathogenic fungi Beauveria bassiana D1-5.</title>
        <authorList>
            <person name="Li Q."/>
            <person name="Wang L."/>
            <person name="Zhang Z."/>
            <person name="Wang Q."/>
            <person name="Ren J."/>
            <person name="Wang M."/>
            <person name="Xu W."/>
            <person name="Wang J."/>
            <person name="Lu Y."/>
            <person name="Du Q."/>
            <person name="Sun Z."/>
        </authorList>
    </citation>
    <scope>NUCLEOTIDE SEQUENCE [LARGE SCALE GENOMIC DNA]</scope>
    <source>
        <strain evidence="13 14">D1-5</strain>
    </source>
</reference>
<comment type="similarity">
    <text evidence="3 10">Belongs to the RNase H family.</text>
</comment>
<dbReference type="STRING" id="1245745.A0A0A2VHV2"/>
<accession>A0A0A2VHV2</accession>
<evidence type="ECO:0000256" key="9">
    <source>
        <dbReference type="ARBA" id="ARBA00022842"/>
    </source>
</evidence>
<evidence type="ECO:0000256" key="4">
    <source>
        <dbReference type="ARBA" id="ARBA00012180"/>
    </source>
</evidence>
<dbReference type="InterPro" id="IPR009027">
    <property type="entry name" value="Ribosomal_bL9/RNase_H1_N"/>
</dbReference>
<dbReference type="Proteomes" id="UP000030106">
    <property type="component" value="Unassembled WGS sequence"/>
</dbReference>